<evidence type="ECO:0000256" key="1">
    <source>
        <dbReference type="ARBA" id="ARBA00001970"/>
    </source>
</evidence>
<dbReference type="OrthoDB" id="289352at2759"/>
<name>A0A8S1RU58_9CILI</name>
<dbReference type="GO" id="GO:0016020">
    <property type="term" value="C:membrane"/>
    <property type="evidence" value="ECO:0007669"/>
    <property type="project" value="UniProtKB-SubCell"/>
</dbReference>
<dbReference type="SMART" id="SM00664">
    <property type="entry name" value="DoH"/>
    <property type="match status" value="1"/>
</dbReference>
<dbReference type="InterPro" id="IPR045150">
    <property type="entry name" value="CYB561D1/2"/>
</dbReference>
<evidence type="ECO:0000256" key="6">
    <source>
        <dbReference type="SAM" id="Phobius"/>
    </source>
</evidence>
<feature type="signal peptide" evidence="7">
    <location>
        <begin position="1"/>
        <end position="20"/>
    </location>
</feature>
<keyword evidence="6" id="KW-0472">Membrane</keyword>
<evidence type="ECO:0000313" key="10">
    <source>
        <dbReference type="Proteomes" id="UP000689195"/>
    </source>
</evidence>
<keyword evidence="3" id="KW-0349">Heme</keyword>
<dbReference type="PANTHER" id="PTHR15422">
    <property type="entry name" value="OS05G0565100 PROTEIN"/>
    <property type="match status" value="1"/>
</dbReference>
<dbReference type="CDD" id="cd09631">
    <property type="entry name" value="DOMON_DOH"/>
    <property type="match status" value="2"/>
</dbReference>
<evidence type="ECO:0000256" key="5">
    <source>
        <dbReference type="ARBA" id="ARBA00023004"/>
    </source>
</evidence>
<dbReference type="Pfam" id="PF00173">
    <property type="entry name" value="Cyt-b5"/>
    <property type="match status" value="1"/>
</dbReference>
<organism evidence="9 10">
    <name type="scientific">Paramecium pentaurelia</name>
    <dbReference type="NCBI Taxonomy" id="43138"/>
    <lineage>
        <taxon>Eukaryota</taxon>
        <taxon>Sar</taxon>
        <taxon>Alveolata</taxon>
        <taxon>Ciliophora</taxon>
        <taxon>Intramacronucleata</taxon>
        <taxon>Oligohymenophorea</taxon>
        <taxon>Peniculida</taxon>
        <taxon>Parameciidae</taxon>
        <taxon>Paramecium</taxon>
    </lineage>
</organism>
<keyword evidence="10" id="KW-1185">Reference proteome</keyword>
<feature type="transmembrane region" description="Helical" evidence="6">
    <location>
        <begin position="405"/>
        <end position="425"/>
    </location>
</feature>
<feature type="domain" description="DOMON" evidence="8">
    <location>
        <begin position="208"/>
        <end position="336"/>
    </location>
</feature>
<feature type="transmembrane region" description="Helical" evidence="6">
    <location>
        <begin position="369"/>
        <end position="393"/>
    </location>
</feature>
<keyword evidence="7" id="KW-0732">Signal</keyword>
<dbReference type="GO" id="GO:0046872">
    <property type="term" value="F:metal ion binding"/>
    <property type="evidence" value="ECO:0007669"/>
    <property type="project" value="UniProtKB-KW"/>
</dbReference>
<proteinExistence type="predicted"/>
<dbReference type="GO" id="GO:0140575">
    <property type="term" value="F:transmembrane monodehydroascorbate reductase activity"/>
    <property type="evidence" value="ECO:0007669"/>
    <property type="project" value="InterPro"/>
</dbReference>
<comment type="cofactor">
    <cofactor evidence="1">
        <name>heme b</name>
        <dbReference type="ChEBI" id="CHEBI:60344"/>
    </cofactor>
</comment>
<dbReference type="PROSITE" id="PS50836">
    <property type="entry name" value="DOMON"/>
    <property type="match status" value="2"/>
</dbReference>
<keyword evidence="6" id="KW-1133">Transmembrane helix</keyword>
<keyword evidence="6" id="KW-0812">Transmembrane</keyword>
<comment type="subcellular location">
    <subcellularLocation>
        <location evidence="2">Membrane</location>
        <topology evidence="2">Multi-pass membrane protein</topology>
    </subcellularLocation>
</comment>
<dbReference type="Pfam" id="PF03351">
    <property type="entry name" value="DOMON"/>
    <property type="match status" value="2"/>
</dbReference>
<comment type="caution">
    <text evidence="9">The sequence shown here is derived from an EMBL/GenBank/DDBJ whole genome shotgun (WGS) entry which is preliminary data.</text>
</comment>
<feature type="transmembrane region" description="Helical" evidence="6">
    <location>
        <begin position="514"/>
        <end position="537"/>
    </location>
</feature>
<evidence type="ECO:0000256" key="7">
    <source>
        <dbReference type="SAM" id="SignalP"/>
    </source>
</evidence>
<feature type="chain" id="PRO_5035795571" description="DOMON domain-containing protein" evidence="7">
    <location>
        <begin position="21"/>
        <end position="941"/>
    </location>
</feature>
<dbReference type="InterPro" id="IPR005018">
    <property type="entry name" value="DOMON_domain"/>
</dbReference>
<dbReference type="InterPro" id="IPR045266">
    <property type="entry name" value="DOH_DOMON"/>
</dbReference>
<gene>
    <name evidence="9" type="ORF">PPENT_87.1.T0010166</name>
</gene>
<evidence type="ECO:0000256" key="3">
    <source>
        <dbReference type="ARBA" id="ARBA00022617"/>
    </source>
</evidence>
<dbReference type="AlphaFoldDB" id="A0A8S1RU58"/>
<dbReference type="InterPro" id="IPR001199">
    <property type="entry name" value="Cyt_B5-like_heme/steroid-bd"/>
</dbReference>
<dbReference type="PANTHER" id="PTHR15422:SF24">
    <property type="entry name" value="DOMON RELATED DOMAIN-CONTAINING PROTEIN"/>
    <property type="match status" value="1"/>
</dbReference>
<reference evidence="9" key="1">
    <citation type="submission" date="2021-01" db="EMBL/GenBank/DDBJ databases">
        <authorList>
            <consortium name="Genoscope - CEA"/>
            <person name="William W."/>
        </authorList>
    </citation>
    <scope>NUCLEOTIDE SEQUENCE</scope>
</reference>
<evidence type="ECO:0000256" key="2">
    <source>
        <dbReference type="ARBA" id="ARBA00004141"/>
    </source>
</evidence>
<protein>
    <recommendedName>
        <fullName evidence="8">DOMON domain-containing protein</fullName>
    </recommendedName>
</protein>
<dbReference type="GO" id="GO:0020037">
    <property type="term" value="F:heme binding"/>
    <property type="evidence" value="ECO:0007669"/>
    <property type="project" value="TreeGrafter"/>
</dbReference>
<evidence type="ECO:0000259" key="8">
    <source>
        <dbReference type="PROSITE" id="PS50836"/>
    </source>
</evidence>
<feature type="domain" description="DOMON" evidence="8">
    <location>
        <begin position="20"/>
        <end position="136"/>
    </location>
</feature>
<evidence type="ECO:0000313" key="9">
    <source>
        <dbReference type="EMBL" id="CAD8131568.1"/>
    </source>
</evidence>
<keyword evidence="5" id="KW-0408">Iron</keyword>
<accession>A0A8S1RU58</accession>
<keyword evidence="4" id="KW-0479">Metal-binding</keyword>
<dbReference type="CDD" id="cd00064">
    <property type="entry name" value="FU"/>
    <property type="match status" value="1"/>
</dbReference>
<sequence length="941" mass="110915">MNILILLILQPCLMIQLLDGIMIVEYQFVDYNNIQFTLTCKTQFWCLIGFGSTYSNADIIRMSNVNGLLKIEDTLEQNKISFTSPNVDAQQDIYILDGLINDTYLYSSFLKSTNSDDPTDELIDPYSNVEMFYAINEKNIDFDTYTQYGRFQLQTYQCHYTCATCNGPFAYQCTMCNEKSIQVLNGYCNTNNYNNVTKLLNKQILIKDEFNLEWEYDKNDNIILQIEISLCDWFGLGFNNDKMENTDMLLIKIETVTINNEKGYYVQIDDMFGTKNTAPLSDTQLYGTQDWILDGFVYNNSTELFVIRVHRELVTSDKYDFDFSQKKDTLCIYAFGRNGQQYHSANRGAFQFELSKNKQSYQEDYWDKLVLNGHVILMLLFWSFISDIGIFYGRQLKSYPKYVRVHGMIFLFLSIVTYFFVFGMISQQQKRIQQLQTIQYNKFQLFIYFNNLIKQQLNEPIGYQDTKIILHFILGVVILLIMTTQIFLGLLARNNLESNNGTYLIYKVKYIHKYLGYLLYIITKVQVVIGIKMLYYYQVSAISRKRIKYSQIEQDQQTLYESIIEKLNTGTPYQEMIEDYPKITYIILREAVYDVSDFNHPGGQYIFRKIKGREVGRYFYGSYPIKDTQLHKHSLFAINYIETRYLGDFRNESCPILYTVTDFKKPSHVWTLQEIKSMGTNVSLFKFINQDFKVNQTIQGVQWFGRYFYIKPYGIGIDFQERPYTVVSCLSEMNIKYRYELIEYFKQKDWTKPLPQQPQLSNILQFVIKKYNGQKNLSKFIHTASHKRFEITGPYGFGLELDDHSSGVHYIFCQGTGVLPFLDLCDYLLRKAIFSIMYQDGLPIQQQYNQLDKFKLILNVSSKTQILGYPILQDLEYLNNQFNLNLFEFNIIKQHYTKRDLQDRLKYQAAKVYVCGFQQFEDDLIELLQQCGVDSRNIVQI</sequence>
<evidence type="ECO:0000256" key="4">
    <source>
        <dbReference type="ARBA" id="ARBA00022723"/>
    </source>
</evidence>
<dbReference type="Proteomes" id="UP000689195">
    <property type="component" value="Unassembled WGS sequence"/>
</dbReference>
<dbReference type="EMBL" id="CAJJDO010000001">
    <property type="protein sequence ID" value="CAD8131568.1"/>
    <property type="molecule type" value="Genomic_DNA"/>
</dbReference>
<feature type="transmembrane region" description="Helical" evidence="6">
    <location>
        <begin position="468"/>
        <end position="493"/>
    </location>
</feature>
<dbReference type="InterPro" id="IPR006212">
    <property type="entry name" value="Furin_repeat"/>
</dbReference>